<dbReference type="GO" id="GO:0055085">
    <property type="term" value="P:transmembrane transport"/>
    <property type="evidence" value="ECO:0007669"/>
    <property type="project" value="InterPro"/>
</dbReference>
<feature type="domain" description="ABC transmembrane type-1" evidence="8">
    <location>
        <begin position="96"/>
        <end position="305"/>
    </location>
</feature>
<keyword evidence="6 7" id="KW-0472">Membrane</keyword>
<dbReference type="GO" id="GO:0005886">
    <property type="term" value="C:plasma membrane"/>
    <property type="evidence" value="ECO:0007669"/>
    <property type="project" value="UniProtKB-SubCell"/>
</dbReference>
<comment type="similarity">
    <text evidence="7">Belongs to the binding-protein-dependent transport system permease family.</text>
</comment>
<dbReference type="InterPro" id="IPR035906">
    <property type="entry name" value="MetI-like_sf"/>
</dbReference>
<feature type="transmembrane region" description="Helical" evidence="7">
    <location>
        <begin position="104"/>
        <end position="124"/>
    </location>
</feature>
<proteinExistence type="inferred from homology"/>
<dbReference type="PROSITE" id="PS50928">
    <property type="entry name" value="ABC_TM1"/>
    <property type="match status" value="1"/>
</dbReference>
<keyword evidence="4 7" id="KW-0812">Transmembrane</keyword>
<evidence type="ECO:0000256" key="1">
    <source>
        <dbReference type="ARBA" id="ARBA00004651"/>
    </source>
</evidence>
<feature type="transmembrane region" description="Helical" evidence="7">
    <location>
        <begin position="242"/>
        <end position="266"/>
    </location>
</feature>
<evidence type="ECO:0000313" key="12">
    <source>
        <dbReference type="Proteomes" id="UP001059401"/>
    </source>
</evidence>
<evidence type="ECO:0000256" key="6">
    <source>
        <dbReference type="ARBA" id="ARBA00023136"/>
    </source>
</evidence>
<keyword evidence="5 7" id="KW-1133">Transmembrane helix</keyword>
<dbReference type="InterPro" id="IPR000515">
    <property type="entry name" value="MetI-like"/>
</dbReference>
<keyword evidence="12" id="KW-1185">Reference proteome</keyword>
<dbReference type="AlphaFoldDB" id="A0AAE9SHQ8"/>
<dbReference type="Gene3D" id="1.10.3720.10">
    <property type="entry name" value="MetI-like"/>
    <property type="match status" value="1"/>
</dbReference>
<dbReference type="CDD" id="cd06261">
    <property type="entry name" value="TM_PBP2"/>
    <property type="match status" value="1"/>
</dbReference>
<feature type="transmembrane region" description="Helical" evidence="7">
    <location>
        <begin position="12"/>
        <end position="32"/>
    </location>
</feature>
<keyword evidence="2 7" id="KW-0813">Transport</keyword>
<feature type="transmembrane region" description="Helical" evidence="7">
    <location>
        <begin position="286"/>
        <end position="312"/>
    </location>
</feature>
<gene>
    <name evidence="10" type="ORF">E4N74_09035</name>
    <name evidence="9" type="ORF">E4N76_10090</name>
</gene>
<evidence type="ECO:0000256" key="7">
    <source>
        <dbReference type="RuleBase" id="RU363032"/>
    </source>
</evidence>
<dbReference type="EMBL" id="CP038802">
    <property type="protein sequence ID" value="UTY29272.1"/>
    <property type="molecule type" value="Genomic_DNA"/>
</dbReference>
<dbReference type="RefSeq" id="WP_255805001.1">
    <property type="nucleotide sequence ID" value="NZ_CP038802.1"/>
</dbReference>
<evidence type="ECO:0000256" key="2">
    <source>
        <dbReference type="ARBA" id="ARBA00022448"/>
    </source>
</evidence>
<protein>
    <submittedName>
        <fullName evidence="10">ABC transporter permease</fullName>
    </submittedName>
</protein>
<keyword evidence="3" id="KW-1003">Cell membrane</keyword>
<evidence type="ECO:0000259" key="8">
    <source>
        <dbReference type="PROSITE" id="PS50928"/>
    </source>
</evidence>
<evidence type="ECO:0000256" key="4">
    <source>
        <dbReference type="ARBA" id="ARBA00022692"/>
    </source>
</evidence>
<name>A0AAE9SHQ8_9SPIR</name>
<evidence type="ECO:0000313" key="11">
    <source>
        <dbReference type="Proteomes" id="UP001058682"/>
    </source>
</evidence>
<accession>A0AAE9SHQ8</accession>
<dbReference type="Pfam" id="PF00528">
    <property type="entry name" value="BPD_transp_1"/>
    <property type="match status" value="1"/>
</dbReference>
<reference evidence="10" key="1">
    <citation type="submission" date="2019-04" db="EMBL/GenBank/DDBJ databases">
        <title>Whole genome sequencing of oral phylogroup 2 treponemes.</title>
        <authorList>
            <person name="Chan Y."/>
            <person name="Zeng H.H."/>
            <person name="Yu X.L."/>
            <person name="Leung W.K."/>
            <person name="Watt R.M."/>
        </authorList>
    </citation>
    <scope>NUCLEOTIDE SEQUENCE</scope>
    <source>
        <strain evidence="10">OMZ 835</strain>
        <strain evidence="9">OMZ 847</strain>
    </source>
</reference>
<evidence type="ECO:0000313" key="9">
    <source>
        <dbReference type="EMBL" id="UTY29272.1"/>
    </source>
</evidence>
<evidence type="ECO:0000256" key="5">
    <source>
        <dbReference type="ARBA" id="ARBA00022989"/>
    </source>
</evidence>
<dbReference type="EMBL" id="CP038804">
    <property type="protein sequence ID" value="UTY34128.1"/>
    <property type="molecule type" value="Genomic_DNA"/>
</dbReference>
<organism evidence="10 11">
    <name type="scientific">Treponema putidum</name>
    <dbReference type="NCBI Taxonomy" id="221027"/>
    <lineage>
        <taxon>Bacteria</taxon>
        <taxon>Pseudomonadati</taxon>
        <taxon>Spirochaetota</taxon>
        <taxon>Spirochaetia</taxon>
        <taxon>Spirochaetales</taxon>
        <taxon>Treponemataceae</taxon>
        <taxon>Treponema</taxon>
    </lineage>
</organism>
<dbReference type="PANTHER" id="PTHR30465:SF0">
    <property type="entry name" value="OLIGOPEPTIDE TRANSPORT SYSTEM PERMEASE PROTEIN APPB"/>
    <property type="match status" value="1"/>
</dbReference>
<comment type="subcellular location">
    <subcellularLocation>
        <location evidence="1 7">Cell membrane</location>
        <topology evidence="1 7">Multi-pass membrane protein</topology>
    </subcellularLocation>
</comment>
<evidence type="ECO:0000313" key="10">
    <source>
        <dbReference type="EMBL" id="UTY34128.1"/>
    </source>
</evidence>
<dbReference type="PANTHER" id="PTHR30465">
    <property type="entry name" value="INNER MEMBRANE ABC TRANSPORTER"/>
    <property type="match status" value="1"/>
</dbReference>
<dbReference type="SUPFAM" id="SSF161098">
    <property type="entry name" value="MetI-like"/>
    <property type="match status" value="1"/>
</dbReference>
<feature type="transmembrane region" description="Helical" evidence="7">
    <location>
        <begin position="131"/>
        <end position="156"/>
    </location>
</feature>
<sequence>MKTFRYVLKRLWLGIITFCIIMTINFVLIKMLQPELPMMGAEAELEKARRSALGYDKPIMQQYGIFLKNIITTGDWGTSWKVDYLKPAQEVIISKLPPTIILNLYSTIISIPLGILFGIIAAIYKNKWIDHFISIIVMLFISVPSFVYAFLLQYGLGYKLGLFPVIVSSLYDAGGSWWTFKMFHSMILPILSLSFGAIAGFTRSVRAELTEALTSEYMLLARTKGLTRGQAIRRHALKNAMVPVLPGIIAFVLSIMSGAIITEKIFAINGIGKLYITSINLLDYDLFVATGMFYTAIGLVVSVVTDLSYGLLDPRIRIGER</sequence>
<feature type="transmembrane region" description="Helical" evidence="7">
    <location>
        <begin position="176"/>
        <end position="201"/>
    </location>
</feature>
<dbReference type="Proteomes" id="UP001059401">
    <property type="component" value="Chromosome"/>
</dbReference>
<dbReference type="Proteomes" id="UP001058682">
    <property type="component" value="Chromosome"/>
</dbReference>
<evidence type="ECO:0000256" key="3">
    <source>
        <dbReference type="ARBA" id="ARBA00022475"/>
    </source>
</evidence>